<organism evidence="2">
    <name type="scientific">uncultured delta proteobacterium</name>
    <dbReference type="NCBI Taxonomy" id="34034"/>
    <lineage>
        <taxon>Bacteria</taxon>
        <taxon>Deltaproteobacteria</taxon>
        <taxon>environmental samples</taxon>
    </lineage>
</organism>
<dbReference type="EMBL" id="FLUQ01000001">
    <property type="protein sequence ID" value="SBV97114.1"/>
    <property type="molecule type" value="Genomic_DNA"/>
</dbReference>
<sequence length="129" mass="14796">MKHAGKEHREFFSVDMEHGWTPLPMDGEGFVIEEKVLSNCIDHTRKTGSLTRLLRYSPGAYTAKPVIHDYWEEIFVITGDYTVGSGENAERFEGYTYACRPPHIWHGPFSTDGGSLLYEIQYYDTVVED</sequence>
<dbReference type="AlphaFoldDB" id="A0A212JCE4"/>
<dbReference type="SUPFAM" id="SSF51182">
    <property type="entry name" value="RmlC-like cupins"/>
    <property type="match status" value="1"/>
</dbReference>
<dbReference type="Pfam" id="PF12973">
    <property type="entry name" value="Cupin_7"/>
    <property type="match status" value="1"/>
</dbReference>
<dbReference type="InterPro" id="IPR014710">
    <property type="entry name" value="RmlC-like_jellyroll"/>
</dbReference>
<name>A0A212JCE4_9DELT</name>
<gene>
    <name evidence="2" type="ORF">KL86DPRO_11161</name>
</gene>
<feature type="domain" description="ChrR-like cupin" evidence="1">
    <location>
        <begin position="43"/>
        <end position="113"/>
    </location>
</feature>
<evidence type="ECO:0000259" key="1">
    <source>
        <dbReference type="Pfam" id="PF12973"/>
    </source>
</evidence>
<reference evidence="2" key="1">
    <citation type="submission" date="2016-04" db="EMBL/GenBank/DDBJ databases">
        <authorList>
            <person name="Evans L.H."/>
            <person name="Alamgir A."/>
            <person name="Owens N."/>
            <person name="Weber N.D."/>
            <person name="Virtaneva K."/>
            <person name="Barbian K."/>
            <person name="Babar A."/>
            <person name="Rosenke K."/>
        </authorList>
    </citation>
    <scope>NUCLEOTIDE SEQUENCE</scope>
    <source>
        <strain evidence="2">86</strain>
    </source>
</reference>
<dbReference type="InterPro" id="IPR025979">
    <property type="entry name" value="ChrR-like_cupin_dom"/>
</dbReference>
<proteinExistence type="predicted"/>
<dbReference type="Gene3D" id="2.60.120.10">
    <property type="entry name" value="Jelly Rolls"/>
    <property type="match status" value="1"/>
</dbReference>
<protein>
    <recommendedName>
        <fullName evidence="1">ChrR-like cupin domain-containing protein</fullName>
    </recommendedName>
</protein>
<dbReference type="InterPro" id="IPR011051">
    <property type="entry name" value="RmlC_Cupin_sf"/>
</dbReference>
<accession>A0A212JCE4</accession>
<evidence type="ECO:0000313" key="2">
    <source>
        <dbReference type="EMBL" id="SBV97114.1"/>
    </source>
</evidence>